<sequence>MLASSASYAFIDSHTAGHPTRVILSGISPLRGESVLAMRDDFKARFDHLRPALLHEPAGHAAMVGLIPVPSRVADYGAFFISSYVYLDMCGHGTIGYAKTLAANGQITAADGSSFTLETPAGIVTVGLDWSDDGTLASVRVKNVPSYVAIDGLIVEVPDIGTVKADIVYGGMWYALVDARALGLDLHDGTVGQALAKGAAIKASIKDALRAHSAAVGTDASASVLFYADEARQSETLSARHILVLEANKFDRSPCGTGTSARLAQLVHQGRIGDGQSYRALNVLGVPFEAKIAERTCIGDKPAVIAEISGQAFITTMGTIFKEKNDPLHGGFLCR</sequence>
<accession>A0A212RL32</accession>
<protein>
    <submittedName>
        <fullName evidence="2">Proline racemase</fullName>
    </submittedName>
</protein>
<comment type="similarity">
    <text evidence="1">Belongs to the proline racemase family.</text>
</comment>
<evidence type="ECO:0000256" key="1">
    <source>
        <dbReference type="ARBA" id="ARBA00007529"/>
    </source>
</evidence>
<dbReference type="AlphaFoldDB" id="A0A212RL32"/>
<evidence type="ECO:0000313" key="2">
    <source>
        <dbReference type="EMBL" id="SNB73151.1"/>
    </source>
</evidence>
<dbReference type="OrthoDB" id="181267at2"/>
<proteinExistence type="inferred from homology"/>
<reference evidence="2 3" key="1">
    <citation type="submission" date="2017-06" db="EMBL/GenBank/DDBJ databases">
        <authorList>
            <person name="Kim H.J."/>
            <person name="Triplett B.A."/>
        </authorList>
    </citation>
    <scope>NUCLEOTIDE SEQUENCE [LARGE SCALE GENOMIC DNA]</scope>
    <source>
        <strain evidence="2 3">B29T1</strain>
    </source>
</reference>
<dbReference type="SUPFAM" id="SSF54506">
    <property type="entry name" value="Diaminopimelate epimerase-like"/>
    <property type="match status" value="1"/>
</dbReference>
<dbReference type="PANTHER" id="PTHR33442">
    <property type="entry name" value="TRANS-3-HYDROXY-L-PROLINE DEHYDRATASE"/>
    <property type="match status" value="1"/>
</dbReference>
<keyword evidence="3" id="KW-1185">Reference proteome</keyword>
<dbReference type="EMBL" id="FYEH01000010">
    <property type="protein sequence ID" value="SNB73151.1"/>
    <property type="molecule type" value="Genomic_DNA"/>
</dbReference>
<evidence type="ECO:0000313" key="3">
    <source>
        <dbReference type="Proteomes" id="UP000197065"/>
    </source>
</evidence>
<gene>
    <name evidence="2" type="ORF">SAMN07250955_11069</name>
</gene>
<organism evidence="2 3">
    <name type="scientific">Arboricoccus pini</name>
    <dbReference type="NCBI Taxonomy" id="1963835"/>
    <lineage>
        <taxon>Bacteria</taxon>
        <taxon>Pseudomonadati</taxon>
        <taxon>Pseudomonadota</taxon>
        <taxon>Alphaproteobacteria</taxon>
        <taxon>Geminicoccales</taxon>
        <taxon>Geminicoccaceae</taxon>
        <taxon>Arboricoccus</taxon>
    </lineage>
</organism>
<dbReference type="PIRSF" id="PIRSF029792">
    <property type="entry name" value="Pro_racemase"/>
    <property type="match status" value="1"/>
</dbReference>
<dbReference type="InterPro" id="IPR008794">
    <property type="entry name" value="Pro_racemase_fam"/>
</dbReference>
<dbReference type="Gene3D" id="3.10.310.10">
    <property type="entry name" value="Diaminopimelate Epimerase, Chain A, domain 1"/>
    <property type="match status" value="2"/>
</dbReference>
<dbReference type="RefSeq" id="WP_088562150.1">
    <property type="nucleotide sequence ID" value="NZ_FYEH01000010.1"/>
</dbReference>
<dbReference type="Proteomes" id="UP000197065">
    <property type="component" value="Unassembled WGS sequence"/>
</dbReference>
<dbReference type="SFLD" id="SFLDS00028">
    <property type="entry name" value="Proline_Racemase"/>
    <property type="match status" value="1"/>
</dbReference>
<dbReference type="PANTHER" id="PTHR33442:SF1">
    <property type="entry name" value="TRANS-3-HYDROXY-L-PROLINE DEHYDRATASE"/>
    <property type="match status" value="1"/>
</dbReference>
<dbReference type="Pfam" id="PF05544">
    <property type="entry name" value="Pro_racemase"/>
    <property type="match status" value="1"/>
</dbReference>
<name>A0A212RL32_9PROT</name>